<evidence type="ECO:0000313" key="2">
    <source>
        <dbReference type="Proteomes" id="UP001597196"/>
    </source>
</evidence>
<dbReference type="Proteomes" id="UP001597196">
    <property type="component" value="Unassembled WGS sequence"/>
</dbReference>
<gene>
    <name evidence="1" type="ORF">ACFQ4P_05715</name>
</gene>
<protein>
    <submittedName>
        <fullName evidence="1">Uncharacterized protein</fullName>
    </submittedName>
</protein>
<dbReference type="EMBL" id="JBHTOC010000007">
    <property type="protein sequence ID" value="MFD1429741.1"/>
    <property type="molecule type" value="Genomic_DNA"/>
</dbReference>
<keyword evidence="2" id="KW-1185">Reference proteome</keyword>
<comment type="caution">
    <text evidence="1">The sequence shown here is derived from an EMBL/GenBank/DDBJ whole genome shotgun (WGS) entry which is preliminary data.</text>
</comment>
<evidence type="ECO:0000313" key="1">
    <source>
        <dbReference type="EMBL" id="MFD1429741.1"/>
    </source>
</evidence>
<name>A0ABW4CHY9_9LACO</name>
<organism evidence="1 2">
    <name type="scientific">Lacticaseibacillus mingshuiensis</name>
    <dbReference type="NCBI Taxonomy" id="2799574"/>
    <lineage>
        <taxon>Bacteria</taxon>
        <taxon>Bacillati</taxon>
        <taxon>Bacillota</taxon>
        <taxon>Bacilli</taxon>
        <taxon>Lactobacillales</taxon>
        <taxon>Lactobacillaceae</taxon>
        <taxon>Lacticaseibacillus</taxon>
    </lineage>
</organism>
<reference evidence="2" key="1">
    <citation type="journal article" date="2019" name="Int. J. Syst. Evol. Microbiol.">
        <title>The Global Catalogue of Microorganisms (GCM) 10K type strain sequencing project: providing services to taxonomists for standard genome sequencing and annotation.</title>
        <authorList>
            <consortium name="The Broad Institute Genomics Platform"/>
            <consortium name="The Broad Institute Genome Sequencing Center for Infectious Disease"/>
            <person name="Wu L."/>
            <person name="Ma J."/>
        </authorList>
    </citation>
    <scope>NUCLEOTIDE SEQUENCE [LARGE SCALE GENOMIC DNA]</scope>
    <source>
        <strain evidence="2">CCM 8980</strain>
    </source>
</reference>
<proteinExistence type="predicted"/>
<sequence>MKTDCWAVHSIYGLEVFETRAEADHYYRDTCDEAYDNAIETGSWPYDSDNTVRIMKIERVAHPVEPTEEEARKGLGWHWEDKEVIHYDD</sequence>
<accession>A0ABW4CHY9</accession>
<dbReference type="RefSeq" id="WP_203637022.1">
    <property type="nucleotide sequence ID" value="NZ_BOLS01000006.1"/>
</dbReference>